<dbReference type="SUPFAM" id="SSF55785">
    <property type="entry name" value="PYP-like sensor domain (PAS domain)"/>
    <property type="match status" value="1"/>
</dbReference>
<dbReference type="InterPro" id="IPR000700">
    <property type="entry name" value="PAS-assoc_C"/>
</dbReference>
<organism evidence="5 6">
    <name type="scientific">Calothrix parasitica NIES-267</name>
    <dbReference type="NCBI Taxonomy" id="1973488"/>
    <lineage>
        <taxon>Bacteria</taxon>
        <taxon>Bacillati</taxon>
        <taxon>Cyanobacteriota</taxon>
        <taxon>Cyanophyceae</taxon>
        <taxon>Nostocales</taxon>
        <taxon>Calotrichaceae</taxon>
        <taxon>Calothrix</taxon>
    </lineage>
</organism>
<dbReference type="InterPro" id="IPR052155">
    <property type="entry name" value="Biofilm_reg_signaling"/>
</dbReference>
<dbReference type="NCBIfam" id="TIGR00229">
    <property type="entry name" value="sensory_box"/>
    <property type="match status" value="1"/>
</dbReference>
<gene>
    <name evidence="5" type="ORF">NIES267_04280</name>
</gene>
<evidence type="ECO:0000313" key="5">
    <source>
        <dbReference type="EMBL" id="BAY80963.1"/>
    </source>
</evidence>
<dbReference type="Gene3D" id="3.30.70.270">
    <property type="match status" value="1"/>
</dbReference>
<dbReference type="PANTHER" id="PTHR44757">
    <property type="entry name" value="DIGUANYLATE CYCLASE DGCP"/>
    <property type="match status" value="1"/>
</dbReference>
<name>A0A1Z4LIA5_9CYAN</name>
<evidence type="ECO:0000259" key="2">
    <source>
        <dbReference type="PROSITE" id="PS50112"/>
    </source>
</evidence>
<dbReference type="FunFam" id="3.30.70.270:FF:000001">
    <property type="entry name" value="Diguanylate cyclase domain protein"/>
    <property type="match status" value="1"/>
</dbReference>
<feature type="transmembrane region" description="Helical" evidence="1">
    <location>
        <begin position="29"/>
        <end position="48"/>
    </location>
</feature>
<reference evidence="5 6" key="1">
    <citation type="submission" date="2017-06" db="EMBL/GenBank/DDBJ databases">
        <title>Genome sequencing of cyanobaciteial culture collection at National Institute for Environmental Studies (NIES).</title>
        <authorList>
            <person name="Hirose Y."/>
            <person name="Shimura Y."/>
            <person name="Fujisawa T."/>
            <person name="Nakamura Y."/>
            <person name="Kawachi M."/>
        </authorList>
    </citation>
    <scope>NUCLEOTIDE SEQUENCE [LARGE SCALE GENOMIC DNA]</scope>
    <source>
        <strain evidence="5 6">NIES-267</strain>
    </source>
</reference>
<evidence type="ECO:0000313" key="6">
    <source>
        <dbReference type="Proteomes" id="UP000218418"/>
    </source>
</evidence>
<dbReference type="EMBL" id="AP018227">
    <property type="protein sequence ID" value="BAY80963.1"/>
    <property type="molecule type" value="Genomic_DNA"/>
</dbReference>
<proteinExistence type="predicted"/>
<dbReference type="OrthoDB" id="9759607at2"/>
<protein>
    <submittedName>
        <fullName evidence="5">Diguanylate cyclase with PAS/PAC and Chase2 sensors</fullName>
    </submittedName>
</protein>
<accession>A0A1Z4LIA5</accession>
<evidence type="ECO:0000256" key="1">
    <source>
        <dbReference type="SAM" id="Phobius"/>
    </source>
</evidence>
<dbReference type="InterPro" id="IPR013656">
    <property type="entry name" value="PAS_4"/>
</dbReference>
<dbReference type="Pfam" id="PF08448">
    <property type="entry name" value="PAS_4"/>
    <property type="match status" value="1"/>
</dbReference>
<dbReference type="InterPro" id="IPR043128">
    <property type="entry name" value="Rev_trsase/Diguanyl_cyclase"/>
</dbReference>
<dbReference type="InterPro" id="IPR035965">
    <property type="entry name" value="PAS-like_dom_sf"/>
</dbReference>
<dbReference type="AlphaFoldDB" id="A0A1Z4LIA5"/>
<dbReference type="PANTHER" id="PTHR44757:SF2">
    <property type="entry name" value="BIOFILM ARCHITECTURE MAINTENANCE PROTEIN MBAA"/>
    <property type="match status" value="1"/>
</dbReference>
<feature type="domain" description="GGDEF" evidence="4">
    <location>
        <begin position="614"/>
        <end position="746"/>
    </location>
</feature>
<dbReference type="PROSITE" id="PS50112">
    <property type="entry name" value="PAS"/>
    <property type="match status" value="1"/>
</dbReference>
<dbReference type="PROSITE" id="PS50113">
    <property type="entry name" value="PAC"/>
    <property type="match status" value="1"/>
</dbReference>
<dbReference type="InterPro" id="IPR000160">
    <property type="entry name" value="GGDEF_dom"/>
</dbReference>
<feature type="transmembrane region" description="Helical" evidence="1">
    <location>
        <begin position="367"/>
        <end position="383"/>
    </location>
</feature>
<dbReference type="SUPFAM" id="SSF55073">
    <property type="entry name" value="Nucleotide cyclase"/>
    <property type="match status" value="1"/>
</dbReference>
<keyword evidence="6" id="KW-1185">Reference proteome</keyword>
<keyword evidence="1" id="KW-1133">Transmembrane helix</keyword>
<evidence type="ECO:0000259" key="4">
    <source>
        <dbReference type="PROSITE" id="PS50887"/>
    </source>
</evidence>
<dbReference type="InterPro" id="IPR000014">
    <property type="entry name" value="PAS"/>
</dbReference>
<dbReference type="InterPro" id="IPR007890">
    <property type="entry name" value="CHASE2"/>
</dbReference>
<dbReference type="NCBIfam" id="TIGR00254">
    <property type="entry name" value="GGDEF"/>
    <property type="match status" value="1"/>
</dbReference>
<dbReference type="SMART" id="SM00267">
    <property type="entry name" value="GGDEF"/>
    <property type="match status" value="1"/>
</dbReference>
<evidence type="ECO:0000259" key="3">
    <source>
        <dbReference type="PROSITE" id="PS50113"/>
    </source>
</evidence>
<dbReference type="CDD" id="cd01949">
    <property type="entry name" value="GGDEF"/>
    <property type="match status" value="1"/>
</dbReference>
<keyword evidence="1" id="KW-0812">Transmembrane</keyword>
<dbReference type="Proteomes" id="UP000218418">
    <property type="component" value="Chromosome"/>
</dbReference>
<dbReference type="Pfam" id="PF00990">
    <property type="entry name" value="GGDEF"/>
    <property type="match status" value="1"/>
</dbReference>
<dbReference type="PROSITE" id="PS50887">
    <property type="entry name" value="GGDEF"/>
    <property type="match status" value="1"/>
</dbReference>
<sequence>MGIRKKFGKDFHKSIFALEQKLFKRYRELITASCVVICVLLLRYLGLFQPLEWAALDQFFQWRSVEASPERITIVAIDEDSLNSLESWPISDKKVAELLEKISSYQPRAIGLHIYRNLPVEPGSKKLKEVIELTPNLTGIESLSDNKKNGNGVQSLLIEKGQIGLNTVIVDADGTVRRGLLYAQKKKGMPLVESFALKLARTYLESKGIEPKKAANSDYLQLGKTIFTRFKKYDGGYIDADDGGYQFLSSFPKPACKKEDSEECFGFRTVSLKEVLDANNEKQYEDLFKDRIVLIGSTAPSLQDLKLIPYSRKFNLKLVPYSSKFKSAKFKPIPGIELQAYFIDEIIAASLQERQLLRVWSEPIECLWIAIWAYIGAITRWRIRSSFKNLLLILILTFILITSTNLLFLAGWWVPLIPTLITYIGSVIFVTSQIAHMQEELKRSKEFLQQVINTVPDPIFVKNEKHQWIVLNDAYCSLTGFTKNELIDKLDYDFFPKHEADTFIKNDEYVFKTHNFLEEEEELTDKSHNLHLIATKRSLHKDGAGNLFLVGVIRDITERKRIEAELQRSNDELKNQEDHLRYIAYHDALTGLPNRKAFAEELRQSLHWTKNSSYLLALLFVDLDGFKQINDSLGHNMGDLLLMTVAQRLSNCLRGSDTVSRLGGDEFIIILRRIPNPEVAGKIADKILKSIMEPVALESHNAKVSASIGISIYPDNAHNCQTLVEQADSAMYRAKRLGKNRYKFAE</sequence>
<keyword evidence="1" id="KW-0472">Membrane</keyword>
<feature type="transmembrane region" description="Helical" evidence="1">
    <location>
        <begin position="390"/>
        <end position="414"/>
    </location>
</feature>
<dbReference type="SMART" id="SM01080">
    <property type="entry name" value="CHASE2"/>
    <property type="match status" value="1"/>
</dbReference>
<feature type="domain" description="PAC" evidence="3">
    <location>
        <begin position="517"/>
        <end position="568"/>
    </location>
</feature>
<dbReference type="CDD" id="cd00130">
    <property type="entry name" value="PAS"/>
    <property type="match status" value="1"/>
</dbReference>
<dbReference type="SMART" id="SM00091">
    <property type="entry name" value="PAS"/>
    <property type="match status" value="1"/>
</dbReference>
<dbReference type="InterPro" id="IPR029787">
    <property type="entry name" value="Nucleotide_cyclase"/>
</dbReference>
<dbReference type="Pfam" id="PF05226">
    <property type="entry name" value="CHASE2"/>
    <property type="match status" value="1"/>
</dbReference>
<dbReference type="Gene3D" id="3.30.450.20">
    <property type="entry name" value="PAS domain"/>
    <property type="match status" value="1"/>
</dbReference>
<feature type="domain" description="PAS" evidence="2">
    <location>
        <begin position="444"/>
        <end position="520"/>
    </location>
</feature>